<dbReference type="Proteomes" id="UP001220010">
    <property type="component" value="Unassembled WGS sequence"/>
</dbReference>
<proteinExistence type="predicted"/>
<reference evidence="2 3" key="1">
    <citation type="submission" date="2023-03" db="EMBL/GenBank/DDBJ databases">
        <title>WGS of Methanotrichaceae archaeon Mx.</title>
        <authorList>
            <person name="Sorokin D.Y."/>
            <person name="Merkel A.Y."/>
        </authorList>
    </citation>
    <scope>NUCLEOTIDE SEQUENCE [LARGE SCALE GENOMIC DNA]</scope>
    <source>
        <strain evidence="2 3">Mx</strain>
    </source>
</reference>
<feature type="region of interest" description="Disordered" evidence="1">
    <location>
        <begin position="20"/>
        <end position="43"/>
    </location>
</feature>
<evidence type="ECO:0000256" key="1">
    <source>
        <dbReference type="SAM" id="MobiDB-lite"/>
    </source>
</evidence>
<keyword evidence="3" id="KW-1185">Reference proteome</keyword>
<evidence type="ECO:0000313" key="3">
    <source>
        <dbReference type="Proteomes" id="UP001220010"/>
    </source>
</evidence>
<sequence>MGRKAGSNRNVVEGDVVERAEKVKEEGEPASEPASMKVVVVKR</sequence>
<dbReference type="RefSeq" id="WP_316965675.1">
    <property type="nucleotide sequence ID" value="NZ_JARFPK010000005.1"/>
</dbReference>
<evidence type="ECO:0000313" key="2">
    <source>
        <dbReference type="EMBL" id="MDF0589915.1"/>
    </source>
</evidence>
<accession>A0ABT5X5E3</accession>
<dbReference type="EMBL" id="JARFPK010000005">
    <property type="protein sequence ID" value="MDF0589915.1"/>
    <property type="molecule type" value="Genomic_DNA"/>
</dbReference>
<name>A0ABT5X5E3_9EURY</name>
<protein>
    <submittedName>
        <fullName evidence="2">Uncharacterized protein</fullName>
    </submittedName>
</protein>
<comment type="caution">
    <text evidence="2">The sequence shown here is derived from an EMBL/GenBank/DDBJ whole genome shotgun (WGS) entry which is preliminary data.</text>
</comment>
<organism evidence="2 3">
    <name type="scientific">Candidatus Methanocrinis natronophilus</name>
    <dbReference type="NCBI Taxonomy" id="3033396"/>
    <lineage>
        <taxon>Archaea</taxon>
        <taxon>Methanobacteriati</taxon>
        <taxon>Methanobacteriota</taxon>
        <taxon>Stenosarchaea group</taxon>
        <taxon>Methanomicrobia</taxon>
        <taxon>Methanotrichales</taxon>
        <taxon>Methanotrichaceae</taxon>
        <taxon>Methanocrinis</taxon>
    </lineage>
</organism>
<gene>
    <name evidence="2" type="ORF">P0O15_01810</name>
</gene>